<proteinExistence type="predicted"/>
<dbReference type="Proteomes" id="UP000318710">
    <property type="component" value="Unassembled WGS sequence"/>
</dbReference>
<dbReference type="EMBL" id="SHBF01000002">
    <property type="protein sequence ID" value="RZO28453.1"/>
    <property type="molecule type" value="Genomic_DNA"/>
</dbReference>
<dbReference type="PIRSF" id="PIRSF005522">
    <property type="entry name" value="UCP005522"/>
    <property type="match status" value="1"/>
</dbReference>
<accession>A0A520N4R5</accession>
<dbReference type="InterPro" id="IPR016450">
    <property type="entry name" value="UCP005522"/>
</dbReference>
<dbReference type="SUPFAM" id="SSF56059">
    <property type="entry name" value="Glutathione synthetase ATP-binding domain-like"/>
    <property type="match status" value="1"/>
</dbReference>
<name>A0A520N4R5_9GAMM</name>
<gene>
    <name evidence="2" type="ORF">EVA93_00710</name>
</gene>
<organism evidence="2 3">
    <name type="scientific">SAR86 cluster bacterium</name>
    <dbReference type="NCBI Taxonomy" id="2030880"/>
    <lineage>
        <taxon>Bacteria</taxon>
        <taxon>Pseudomonadati</taxon>
        <taxon>Pseudomonadota</taxon>
        <taxon>Gammaproteobacteria</taxon>
        <taxon>SAR86 cluster</taxon>
    </lineage>
</organism>
<dbReference type="PANTHER" id="PTHR34595">
    <property type="entry name" value="BLR5612 PROTEIN"/>
    <property type="match status" value="1"/>
</dbReference>
<feature type="domain" description="Circularly permuted ATP-grasp type 2" evidence="1">
    <location>
        <begin position="78"/>
        <end position="454"/>
    </location>
</feature>
<dbReference type="Gene3D" id="3.30.1490.270">
    <property type="match status" value="1"/>
</dbReference>
<dbReference type="Pfam" id="PF14403">
    <property type="entry name" value="CP_ATPgrasp_2"/>
    <property type="match status" value="1"/>
</dbReference>
<evidence type="ECO:0000313" key="2">
    <source>
        <dbReference type="EMBL" id="RZO28453.1"/>
    </source>
</evidence>
<dbReference type="InterPro" id="IPR025841">
    <property type="entry name" value="CP_ATPgrasp_2"/>
</dbReference>
<reference evidence="2 3" key="1">
    <citation type="submission" date="2019-02" db="EMBL/GenBank/DDBJ databases">
        <title>Prokaryotic population dynamics and viral predation in marine succession experiment using metagenomics: the confinement effect.</title>
        <authorList>
            <person name="Haro-Moreno J.M."/>
            <person name="Rodriguez-Valera F."/>
            <person name="Lopez-Perez M."/>
        </authorList>
    </citation>
    <scope>NUCLEOTIDE SEQUENCE [LARGE SCALE GENOMIC DNA]</scope>
    <source>
        <strain evidence="2">MED-G160</strain>
    </source>
</reference>
<sequence>METQKNKSGFFYDEYLNSKNAPRKDFHKSFQFFDSLSSNKKKLLAKVRDSIIRTMGVTFRVYDDNKLIDREWPLDLIPRIIKEKEWIKVKEGLIQRIMAINLFIHDVYHKQEFLNKNPILKSLILDSPNFLEECKGVIPKNKIWAHISGTDLIKDHTGKFYVLEDNLRVPSGVAYMLENRNVMKKVVTELFNNYKVSPVDDYTSQLYKCLSDASYAKDKKKTIVILSPGIFNSAYFEHAYLAQQMGIVLVESSDLCLSDDNYVYMKTISGKKKIDVIYRRINDDYLDPNVWIKDSTLGLPGLINSWKEKKVAIVNAPGSGVADDKAVYAFVPKMIEFYLNETPKLAQVKTYLCAFDKDKKYVLDNIKKLVLKPVNESGGYGILIGPNASKKELEEYKQKIIDNPRNFVAQPLIKLSTSPTLIKTSIQPRHIDLRPFILSGNDTFVTNGGLTRVALEKGSTIVNSSQGGGSKDTWIVN</sequence>
<dbReference type="AlphaFoldDB" id="A0A520N4R5"/>
<evidence type="ECO:0000259" key="1">
    <source>
        <dbReference type="Pfam" id="PF14403"/>
    </source>
</evidence>
<dbReference type="InterPro" id="IPR051680">
    <property type="entry name" value="ATP-dep_Glu-Cys_Ligase-2"/>
</dbReference>
<dbReference type="PANTHER" id="PTHR34595:SF7">
    <property type="entry name" value="SLL1039 PROTEIN"/>
    <property type="match status" value="1"/>
</dbReference>
<dbReference type="Gene3D" id="3.40.50.11290">
    <property type="match status" value="1"/>
</dbReference>
<comment type="caution">
    <text evidence="2">The sequence shown here is derived from an EMBL/GenBank/DDBJ whole genome shotgun (WGS) entry which is preliminary data.</text>
</comment>
<evidence type="ECO:0000313" key="3">
    <source>
        <dbReference type="Proteomes" id="UP000318710"/>
    </source>
</evidence>
<protein>
    <submittedName>
        <fullName evidence="2">Circularly permuted type 2 ATP-grasp protein</fullName>
    </submittedName>
</protein>